<feature type="non-terminal residue" evidence="2">
    <location>
        <position position="1"/>
    </location>
</feature>
<reference evidence="2" key="1">
    <citation type="journal article" date="2015" name="Nature">
        <title>Complex archaea that bridge the gap between prokaryotes and eukaryotes.</title>
        <authorList>
            <person name="Spang A."/>
            <person name="Saw J.H."/>
            <person name="Jorgensen S.L."/>
            <person name="Zaremba-Niedzwiedzka K."/>
            <person name="Martijn J."/>
            <person name="Lind A.E."/>
            <person name="van Eijk R."/>
            <person name="Schleper C."/>
            <person name="Guy L."/>
            <person name="Ettema T.J."/>
        </authorList>
    </citation>
    <scope>NUCLEOTIDE SEQUENCE</scope>
</reference>
<dbReference type="AlphaFoldDB" id="A0A0F8ZNK7"/>
<dbReference type="EMBL" id="LAZR01059352">
    <property type="protein sequence ID" value="KKK67969.1"/>
    <property type="molecule type" value="Genomic_DNA"/>
</dbReference>
<feature type="domain" description="4Fe4S-binding SPASM" evidence="1">
    <location>
        <begin position="108"/>
        <end position="161"/>
    </location>
</feature>
<comment type="caution">
    <text evidence="2">The sequence shown here is derived from an EMBL/GenBank/DDBJ whole genome shotgun (WGS) entry which is preliminary data.</text>
</comment>
<dbReference type="Gene3D" id="3.20.20.70">
    <property type="entry name" value="Aldolase class I"/>
    <property type="match status" value="1"/>
</dbReference>
<evidence type="ECO:0000259" key="1">
    <source>
        <dbReference type="Pfam" id="PF13186"/>
    </source>
</evidence>
<dbReference type="InterPro" id="IPR013785">
    <property type="entry name" value="Aldolase_TIM"/>
</dbReference>
<dbReference type="InterPro" id="IPR036527">
    <property type="entry name" value="SCP2_sterol-bd_dom_sf"/>
</dbReference>
<organism evidence="2">
    <name type="scientific">marine sediment metagenome</name>
    <dbReference type="NCBI Taxonomy" id="412755"/>
    <lineage>
        <taxon>unclassified sequences</taxon>
        <taxon>metagenomes</taxon>
        <taxon>ecological metagenomes</taxon>
    </lineage>
</organism>
<dbReference type="SUPFAM" id="SSF102114">
    <property type="entry name" value="Radical SAM enzymes"/>
    <property type="match status" value="1"/>
</dbReference>
<dbReference type="Gene3D" id="3.30.1050.10">
    <property type="entry name" value="SCP2 sterol-binding domain"/>
    <property type="match status" value="1"/>
</dbReference>
<sequence length="303" mass="34483">DLGVGAVNFIFAHVITEEDIKASKALMKKWLGKDVEIKGYVGELSYSEEQLINSIKAARDEGKKHGLTVMFFSKFFGDNPERYWRGTLLEEEQPICQLTLMSPMTPNVGPDGSVYNCPYIVKSFGNITEKSLKEIWDSKSIRDFRKGMINDKLLPICKRCPCSDIIDVSSSKEHELLEKTKWSEYIEQLTKEFHDLPEVQPILASIEPTIFQYNLNDHPELSFWHAFDKNGIRGGMGENTEDKDFIKLIHKADFEVVRKIFSGEQNPIEATMAGIYVVEGDMTKLMACTPLLPLQVKAHEKVI</sequence>
<proteinExistence type="predicted"/>
<evidence type="ECO:0000313" key="2">
    <source>
        <dbReference type="EMBL" id="KKK67969.1"/>
    </source>
</evidence>
<gene>
    <name evidence="2" type="ORF">LCGC14_2948750</name>
</gene>
<name>A0A0F8ZNK7_9ZZZZ</name>
<dbReference type="InterPro" id="IPR023885">
    <property type="entry name" value="4Fe4S-binding_SPASM_dom"/>
</dbReference>
<dbReference type="CDD" id="cd21109">
    <property type="entry name" value="SPASM"/>
    <property type="match status" value="1"/>
</dbReference>
<protein>
    <recommendedName>
        <fullName evidence="1">4Fe4S-binding SPASM domain-containing protein</fullName>
    </recommendedName>
</protein>
<dbReference type="InterPro" id="IPR058240">
    <property type="entry name" value="rSAM_sf"/>
</dbReference>
<dbReference type="Pfam" id="PF13186">
    <property type="entry name" value="SPASM"/>
    <property type="match status" value="1"/>
</dbReference>
<dbReference type="SUPFAM" id="SSF55718">
    <property type="entry name" value="SCP-like"/>
    <property type="match status" value="1"/>
</dbReference>
<accession>A0A0F8ZNK7</accession>